<dbReference type="Proteomes" id="UP000199024">
    <property type="component" value="Unassembled WGS sequence"/>
</dbReference>
<keyword evidence="2" id="KW-1185">Reference proteome</keyword>
<dbReference type="OrthoDB" id="123230at2"/>
<sequence length="173" mass="18250">MTNTLQFGHLTEEDLDDVLIGCASDDALLHAAECEACGAQILAFQSSMTTFNTGTMAWAQAKSNTVSRDLSAAQLSNASQPMRWSVGVATMAAMACVLTVGLHRGPAGVDVVQAPVEQSSAVSNEQEIAADNDLLEAINSEMRTTVPAPLQSFRHASVRMAGSPRNSVNEVQN</sequence>
<protein>
    <submittedName>
        <fullName evidence="1">Uncharacterized protein</fullName>
    </submittedName>
</protein>
<reference evidence="1 2" key="1">
    <citation type="submission" date="2016-10" db="EMBL/GenBank/DDBJ databases">
        <authorList>
            <person name="de Groot N.N."/>
        </authorList>
    </citation>
    <scope>NUCLEOTIDE SEQUENCE [LARGE SCALE GENOMIC DNA]</scope>
    <source>
        <strain evidence="1 2">DSM 21001</strain>
    </source>
</reference>
<dbReference type="RefSeq" id="WP_089835494.1">
    <property type="nucleotide sequence ID" value="NZ_FOZL01000001.1"/>
</dbReference>
<accession>A0A1I6KZS9</accession>
<dbReference type="STRING" id="474950.SAMN05421771_0030"/>
<evidence type="ECO:0000313" key="2">
    <source>
        <dbReference type="Proteomes" id="UP000199024"/>
    </source>
</evidence>
<organism evidence="1 2">
    <name type="scientific">Granulicella pectinivorans</name>
    <dbReference type="NCBI Taxonomy" id="474950"/>
    <lineage>
        <taxon>Bacteria</taxon>
        <taxon>Pseudomonadati</taxon>
        <taxon>Acidobacteriota</taxon>
        <taxon>Terriglobia</taxon>
        <taxon>Terriglobales</taxon>
        <taxon>Acidobacteriaceae</taxon>
        <taxon>Granulicella</taxon>
    </lineage>
</organism>
<name>A0A1I6KZS9_9BACT</name>
<dbReference type="AlphaFoldDB" id="A0A1I6KZS9"/>
<proteinExistence type="predicted"/>
<gene>
    <name evidence="1" type="ORF">SAMN05421771_0030</name>
</gene>
<evidence type="ECO:0000313" key="1">
    <source>
        <dbReference type="EMBL" id="SFR96704.1"/>
    </source>
</evidence>
<dbReference type="EMBL" id="FOZL01000001">
    <property type="protein sequence ID" value="SFR96704.1"/>
    <property type="molecule type" value="Genomic_DNA"/>
</dbReference>